<accession>A0A937D1T3</accession>
<reference evidence="3" key="1">
    <citation type="submission" date="2021-01" db="EMBL/GenBank/DDBJ databases">
        <title>Ramlibacter sp. strain AW1 16S ribosomal RNA gene Genome sequencing and assembly.</title>
        <authorList>
            <person name="Kang M."/>
        </authorList>
    </citation>
    <scope>NUCLEOTIDE SEQUENCE</scope>
    <source>
        <strain evidence="3">AW1</strain>
    </source>
</reference>
<proteinExistence type="inferred from homology"/>
<dbReference type="RefSeq" id="WP_201683928.1">
    <property type="nucleotide sequence ID" value="NZ_JAEQNA010000003.1"/>
</dbReference>
<organism evidence="3 4">
    <name type="scientific">Ramlibacter aurantiacus</name>
    <dbReference type="NCBI Taxonomy" id="2801330"/>
    <lineage>
        <taxon>Bacteria</taxon>
        <taxon>Pseudomonadati</taxon>
        <taxon>Pseudomonadota</taxon>
        <taxon>Betaproteobacteria</taxon>
        <taxon>Burkholderiales</taxon>
        <taxon>Comamonadaceae</taxon>
        <taxon>Ramlibacter</taxon>
    </lineage>
</organism>
<evidence type="ECO:0000313" key="3">
    <source>
        <dbReference type="EMBL" id="MBL0420859.1"/>
    </source>
</evidence>
<feature type="signal peptide" evidence="2">
    <location>
        <begin position="1"/>
        <end position="22"/>
    </location>
</feature>
<name>A0A937D1T3_9BURK</name>
<dbReference type="InterPro" id="IPR005064">
    <property type="entry name" value="BUG"/>
</dbReference>
<sequence length="320" mass="33531">MSIRRWIGAAAASFLLCATAQAQYPDRPVRIIVPFAPGGAVDAIARIIAERISGPLGQNVLVENRVGAGSVVGTEAAARAAPDGYTLLMGSASGFMINPLLQTLPYDPMKAFAPVALVGRVPFVIVSSAELPPKDLKQFIEYAKARPGKLAYASAGAGTPHHVAGEMFKQKTGTDLVHVPYKGTAPGILDVVSGRVALMPAEILAALPHVRSGKLRALGIATAARSPVAPDIPTLKEAGLPELEVTTWYGLVAPTGTPPDVLNKLSETVVKALADNEAREKLAKIGVIPGGPAGTEFAAFLREENVKWTKAVKETNVRLE</sequence>
<dbReference type="PIRSF" id="PIRSF017082">
    <property type="entry name" value="YflP"/>
    <property type="match status" value="1"/>
</dbReference>
<dbReference type="SUPFAM" id="SSF53850">
    <property type="entry name" value="Periplasmic binding protein-like II"/>
    <property type="match status" value="1"/>
</dbReference>
<feature type="chain" id="PRO_5037542822" evidence="2">
    <location>
        <begin position="23"/>
        <end position="320"/>
    </location>
</feature>
<evidence type="ECO:0000256" key="1">
    <source>
        <dbReference type="ARBA" id="ARBA00006987"/>
    </source>
</evidence>
<dbReference type="Pfam" id="PF03401">
    <property type="entry name" value="TctC"/>
    <property type="match status" value="1"/>
</dbReference>
<dbReference type="Proteomes" id="UP000613011">
    <property type="component" value="Unassembled WGS sequence"/>
</dbReference>
<comment type="caution">
    <text evidence="3">The sequence shown here is derived from an EMBL/GenBank/DDBJ whole genome shotgun (WGS) entry which is preliminary data.</text>
</comment>
<gene>
    <name evidence="3" type="ORF">JI739_10930</name>
</gene>
<comment type="similarity">
    <text evidence="1">Belongs to the UPF0065 (bug) family.</text>
</comment>
<dbReference type="Gene3D" id="3.40.190.10">
    <property type="entry name" value="Periplasmic binding protein-like II"/>
    <property type="match status" value="1"/>
</dbReference>
<dbReference type="InterPro" id="IPR042100">
    <property type="entry name" value="Bug_dom1"/>
</dbReference>
<dbReference type="PANTHER" id="PTHR42928">
    <property type="entry name" value="TRICARBOXYLATE-BINDING PROTEIN"/>
    <property type="match status" value="1"/>
</dbReference>
<dbReference type="PANTHER" id="PTHR42928:SF5">
    <property type="entry name" value="BLR1237 PROTEIN"/>
    <property type="match status" value="1"/>
</dbReference>
<keyword evidence="2" id="KW-0732">Signal</keyword>
<dbReference type="CDD" id="cd07012">
    <property type="entry name" value="PBP2_Bug_TTT"/>
    <property type="match status" value="1"/>
</dbReference>
<protein>
    <submittedName>
        <fullName evidence="3">Tripartite tricarboxylate transporter substrate binding protein</fullName>
    </submittedName>
</protein>
<keyword evidence="4" id="KW-1185">Reference proteome</keyword>
<evidence type="ECO:0000256" key="2">
    <source>
        <dbReference type="SAM" id="SignalP"/>
    </source>
</evidence>
<dbReference type="Gene3D" id="3.40.190.150">
    <property type="entry name" value="Bordetella uptake gene, domain 1"/>
    <property type="match status" value="1"/>
</dbReference>
<dbReference type="EMBL" id="JAEQNA010000003">
    <property type="protein sequence ID" value="MBL0420859.1"/>
    <property type="molecule type" value="Genomic_DNA"/>
</dbReference>
<dbReference type="AlphaFoldDB" id="A0A937D1T3"/>
<evidence type="ECO:0000313" key="4">
    <source>
        <dbReference type="Proteomes" id="UP000613011"/>
    </source>
</evidence>